<dbReference type="InterPro" id="IPR002110">
    <property type="entry name" value="Ankyrin_rpt"/>
</dbReference>
<keyword evidence="4" id="KW-1185">Reference proteome</keyword>
<keyword evidence="2" id="KW-0472">Membrane</keyword>
<accession>A0A1Q9CVP8</accession>
<feature type="compositionally biased region" description="Basic and acidic residues" evidence="1">
    <location>
        <begin position="20"/>
        <end position="31"/>
    </location>
</feature>
<feature type="compositionally biased region" description="Acidic residues" evidence="1">
    <location>
        <begin position="32"/>
        <end position="43"/>
    </location>
</feature>
<reference evidence="3 4" key="1">
    <citation type="submission" date="2016-02" db="EMBL/GenBank/DDBJ databases">
        <title>Genome analysis of coral dinoflagellate symbionts highlights evolutionary adaptations to a symbiotic lifestyle.</title>
        <authorList>
            <person name="Aranda M."/>
            <person name="Li Y."/>
            <person name="Liew Y.J."/>
            <person name="Baumgarten S."/>
            <person name="Simakov O."/>
            <person name="Wilson M."/>
            <person name="Piel J."/>
            <person name="Ashoor H."/>
            <person name="Bougouffa S."/>
            <person name="Bajic V.B."/>
            <person name="Ryu T."/>
            <person name="Ravasi T."/>
            <person name="Bayer T."/>
            <person name="Micklem G."/>
            <person name="Kim H."/>
            <person name="Bhak J."/>
            <person name="Lajeunesse T.C."/>
            <person name="Voolstra C.R."/>
        </authorList>
    </citation>
    <scope>NUCLEOTIDE SEQUENCE [LARGE SCALE GENOMIC DNA]</scope>
    <source>
        <strain evidence="3 4">CCMP2467</strain>
    </source>
</reference>
<dbReference type="EMBL" id="LSRX01000887">
    <property type="protein sequence ID" value="OLP86996.1"/>
    <property type="molecule type" value="Genomic_DNA"/>
</dbReference>
<dbReference type="Gene3D" id="1.25.40.20">
    <property type="entry name" value="Ankyrin repeat-containing domain"/>
    <property type="match status" value="1"/>
</dbReference>
<feature type="region of interest" description="Disordered" evidence="1">
    <location>
        <begin position="1"/>
        <end position="46"/>
    </location>
</feature>
<feature type="compositionally biased region" description="Basic and acidic residues" evidence="1">
    <location>
        <begin position="138"/>
        <end position="149"/>
    </location>
</feature>
<dbReference type="Pfam" id="PF12796">
    <property type="entry name" value="Ank_2"/>
    <property type="match status" value="1"/>
</dbReference>
<gene>
    <name evidence="3" type="ORF">AK812_SmicGene31831</name>
</gene>
<evidence type="ECO:0000256" key="2">
    <source>
        <dbReference type="SAM" id="Phobius"/>
    </source>
</evidence>
<feature type="region of interest" description="Disordered" evidence="1">
    <location>
        <begin position="127"/>
        <end position="165"/>
    </location>
</feature>
<protein>
    <submittedName>
        <fullName evidence="3">Uncharacterized protein</fullName>
    </submittedName>
</protein>
<name>A0A1Q9CVP8_SYMMI</name>
<dbReference type="AlphaFoldDB" id="A0A1Q9CVP8"/>
<evidence type="ECO:0000313" key="4">
    <source>
        <dbReference type="Proteomes" id="UP000186817"/>
    </source>
</evidence>
<sequence length="730" mass="79392">MASDEKYVPGKAEQNGAETRSVHAELPGKELSEEEEKEEEEKQEEYQAAECHEVVSLVGISKMFNYDKDDSAQTDFLLGNGAKKVARCSKCTRPLDDAAVEARSASFALVLAGATIGRKSAETGGRSIAAASGGYGDADERSWRPRGEWQSDTGRGGWTSKGDRWKDGGASALRLEWLERFQMGPRVEQKLKKKSGETKVLHFAISQEILKGDAAIPIVLPKPVLKRFWQPTHCVAVWKLLDEDAEGAAVSADDALELYAQAVLQTLVRAYCASKEFKRALEAASDSLERFQATALEMMAFALSQSGDVPEAVALQLLADCQSQQQCYLDAKDTVAQARRLFARAEDHVNEASAALQASQLAALAGDHAGAVLMCVEAQALQGIAALSEILKSPFLRTEESGQLNDALRMMKKEESKCLLLAVMVNLAIANKETAAANANEGDQSTAERRKRAATRIDKAEELAKASGSVSGVPVWMVLELDVQVQLQRSNYENALQKLLTVWLLSGARLDAVSLAETGLQNVAALLHDNALLEDSASLDGLADQDLQLALLPLSENNFHRDLEILQLLLEAQGDPVLASHRRLKALCVASEKGHVETARVLLESRADVNEGFYTGPTLRKTPLCRACEEGHIEVAAIRHKHLTIVQLLEERGQEAPDRANSQRYCLALQAIAVTTTGTSTIAIATNIKIIIIIIIIIITIMLFFFFTMTATSTTAAEQTTTIRIKSLKS</sequence>
<feature type="transmembrane region" description="Helical" evidence="2">
    <location>
        <begin position="690"/>
        <end position="709"/>
    </location>
</feature>
<proteinExistence type="predicted"/>
<evidence type="ECO:0000256" key="1">
    <source>
        <dbReference type="SAM" id="MobiDB-lite"/>
    </source>
</evidence>
<comment type="caution">
    <text evidence="3">The sequence shown here is derived from an EMBL/GenBank/DDBJ whole genome shotgun (WGS) entry which is preliminary data.</text>
</comment>
<organism evidence="3 4">
    <name type="scientific">Symbiodinium microadriaticum</name>
    <name type="common">Dinoflagellate</name>
    <name type="synonym">Zooxanthella microadriatica</name>
    <dbReference type="NCBI Taxonomy" id="2951"/>
    <lineage>
        <taxon>Eukaryota</taxon>
        <taxon>Sar</taxon>
        <taxon>Alveolata</taxon>
        <taxon>Dinophyceae</taxon>
        <taxon>Suessiales</taxon>
        <taxon>Symbiodiniaceae</taxon>
        <taxon>Symbiodinium</taxon>
    </lineage>
</organism>
<evidence type="ECO:0000313" key="3">
    <source>
        <dbReference type="EMBL" id="OLP86996.1"/>
    </source>
</evidence>
<dbReference type="InterPro" id="IPR036770">
    <property type="entry name" value="Ankyrin_rpt-contain_sf"/>
</dbReference>
<dbReference type="Proteomes" id="UP000186817">
    <property type="component" value="Unassembled WGS sequence"/>
</dbReference>
<dbReference type="OrthoDB" id="439864at2759"/>
<dbReference type="SUPFAM" id="SSF48403">
    <property type="entry name" value="Ankyrin repeat"/>
    <property type="match status" value="1"/>
</dbReference>
<keyword evidence="2" id="KW-1133">Transmembrane helix</keyword>
<keyword evidence="2" id="KW-0812">Transmembrane</keyword>